<keyword evidence="8" id="KW-0732">Signal</keyword>
<dbReference type="RefSeq" id="XP_043161126.1">
    <property type="nucleotide sequence ID" value="XM_043305191.1"/>
</dbReference>
<reference evidence="9 10" key="1">
    <citation type="submission" date="2018-10" db="EMBL/GenBank/DDBJ databases">
        <title>Pan-genome distribution and transcriptional activeness of fungal secondary metabolism genes in Aspergillus section Fumigati.</title>
        <authorList>
            <person name="Takahashi H."/>
            <person name="Umemura M."/>
            <person name="Ninomiya A."/>
            <person name="Kusuya Y."/>
            <person name="Urayama S."/>
            <person name="Shimizu M."/>
            <person name="Watanabe A."/>
            <person name="Kamei K."/>
            <person name="Yaguchi T."/>
            <person name="Hagiwara D."/>
        </authorList>
    </citation>
    <scope>NUCLEOTIDE SEQUENCE [LARGE SCALE GENOMIC DNA]</scope>
    <source>
        <strain evidence="9 10">IFM 55266</strain>
    </source>
</reference>
<evidence type="ECO:0000256" key="2">
    <source>
        <dbReference type="ARBA" id="ARBA00010617"/>
    </source>
</evidence>
<organism evidence="9 10">
    <name type="scientific">Aspergillus pseudoviridinutans</name>
    <dbReference type="NCBI Taxonomy" id="1517512"/>
    <lineage>
        <taxon>Eukaryota</taxon>
        <taxon>Fungi</taxon>
        <taxon>Dikarya</taxon>
        <taxon>Ascomycota</taxon>
        <taxon>Pezizomycotina</taxon>
        <taxon>Eurotiomycetes</taxon>
        <taxon>Eurotiomycetidae</taxon>
        <taxon>Eurotiales</taxon>
        <taxon>Aspergillaceae</taxon>
        <taxon>Aspergillus</taxon>
        <taxon>Aspergillus subgen. Fumigati</taxon>
    </lineage>
</organism>
<dbReference type="PANTHER" id="PTHR24305">
    <property type="entry name" value="CYTOCHROME P450"/>
    <property type="match status" value="1"/>
</dbReference>
<protein>
    <recommendedName>
        <fullName evidence="11">Cytochrome P450</fullName>
    </recommendedName>
</protein>
<evidence type="ECO:0008006" key="11">
    <source>
        <dbReference type="Google" id="ProtNLM"/>
    </source>
</evidence>
<sequence>MLFLLLLLTGAVILRSVYRLYFHPLSKVPGPKLAAITHLYEFYHNVIRPGMFLWKIEEMHKKYGPIVRVNPREVHVTDPEFYDEIYAAGSKVREKDPMFAAIYSAPHSLVATLGHTQHRLRRHVLSPFFSRKAIKNLEPLIDNKLAQLQKRFQAAYLDSTVLHLDVAFSALVSEVVTHYCYGSSYGFLENDDFSSSITSAIDAISCSAPINKLLPSLATLARLLPEWIMTKFQPSIAGIYKLQDKIRQQSLEALQESCQSDSIPARSNTTLYSSLTNPKIPPEERAVQRLVDEQMSLLVAGSVSTTNTLLVAAFHLLQNKSILLKLRRELKVVLPTPTSVVRWSDLEKLPYLVYQILSARGPKIVTKQLTSLGTIQTGVVNEALRLSFGGASRFPRVAPYEALTYRSYTIPAGVSMSPPGPPGGLEDMHIR</sequence>
<dbReference type="InterPro" id="IPR001128">
    <property type="entry name" value="Cyt_P450"/>
</dbReference>
<evidence type="ECO:0000256" key="1">
    <source>
        <dbReference type="ARBA" id="ARBA00001971"/>
    </source>
</evidence>
<comment type="similarity">
    <text evidence="2">Belongs to the cytochrome P450 family.</text>
</comment>
<name>A0A9P3BFW6_9EURO</name>
<dbReference type="SUPFAM" id="SSF48264">
    <property type="entry name" value="Cytochrome P450"/>
    <property type="match status" value="1"/>
</dbReference>
<dbReference type="PANTHER" id="PTHR24305:SF157">
    <property type="entry name" value="N-ACETYLTRYPTOPHAN 6-HYDROXYLASE IVOC-RELATED"/>
    <property type="match status" value="1"/>
</dbReference>
<keyword evidence="7" id="KW-0503">Monooxygenase</keyword>
<dbReference type="GO" id="GO:0020037">
    <property type="term" value="F:heme binding"/>
    <property type="evidence" value="ECO:0007669"/>
    <property type="project" value="InterPro"/>
</dbReference>
<dbReference type="EMBL" id="BHVY01000007">
    <property type="protein sequence ID" value="GIJ90380.1"/>
    <property type="molecule type" value="Genomic_DNA"/>
</dbReference>
<feature type="signal peptide" evidence="8">
    <location>
        <begin position="1"/>
        <end position="19"/>
    </location>
</feature>
<dbReference type="AlphaFoldDB" id="A0A9P3BFW6"/>
<dbReference type="Gene3D" id="1.10.630.10">
    <property type="entry name" value="Cytochrome P450"/>
    <property type="match status" value="1"/>
</dbReference>
<accession>A0A9P3BFW6</accession>
<evidence type="ECO:0000313" key="9">
    <source>
        <dbReference type="EMBL" id="GIJ90380.1"/>
    </source>
</evidence>
<keyword evidence="3" id="KW-0349">Heme</keyword>
<dbReference type="Proteomes" id="UP001043456">
    <property type="component" value="Unassembled WGS sequence"/>
</dbReference>
<dbReference type="GO" id="GO:0004497">
    <property type="term" value="F:monooxygenase activity"/>
    <property type="evidence" value="ECO:0007669"/>
    <property type="project" value="UniProtKB-KW"/>
</dbReference>
<dbReference type="Pfam" id="PF00067">
    <property type="entry name" value="p450"/>
    <property type="match status" value="1"/>
</dbReference>
<dbReference type="GO" id="GO:0005506">
    <property type="term" value="F:iron ion binding"/>
    <property type="evidence" value="ECO:0007669"/>
    <property type="project" value="InterPro"/>
</dbReference>
<dbReference type="OrthoDB" id="3945418at2759"/>
<keyword evidence="4" id="KW-0479">Metal-binding</keyword>
<evidence type="ECO:0000256" key="6">
    <source>
        <dbReference type="ARBA" id="ARBA00023004"/>
    </source>
</evidence>
<feature type="chain" id="PRO_5040336311" description="Cytochrome P450" evidence="8">
    <location>
        <begin position="20"/>
        <end position="431"/>
    </location>
</feature>
<dbReference type="GeneID" id="67007944"/>
<evidence type="ECO:0000256" key="5">
    <source>
        <dbReference type="ARBA" id="ARBA00023002"/>
    </source>
</evidence>
<comment type="cofactor">
    <cofactor evidence="1">
        <name>heme</name>
        <dbReference type="ChEBI" id="CHEBI:30413"/>
    </cofactor>
</comment>
<keyword evidence="6" id="KW-0408">Iron</keyword>
<keyword evidence="5" id="KW-0560">Oxidoreductase</keyword>
<dbReference type="CDD" id="cd11062">
    <property type="entry name" value="CYP58-like"/>
    <property type="match status" value="1"/>
</dbReference>
<evidence type="ECO:0000256" key="3">
    <source>
        <dbReference type="ARBA" id="ARBA00022617"/>
    </source>
</evidence>
<evidence type="ECO:0000256" key="4">
    <source>
        <dbReference type="ARBA" id="ARBA00022723"/>
    </source>
</evidence>
<evidence type="ECO:0000256" key="7">
    <source>
        <dbReference type="ARBA" id="ARBA00023033"/>
    </source>
</evidence>
<dbReference type="GO" id="GO:0016705">
    <property type="term" value="F:oxidoreductase activity, acting on paired donors, with incorporation or reduction of molecular oxygen"/>
    <property type="evidence" value="ECO:0007669"/>
    <property type="project" value="InterPro"/>
</dbReference>
<gene>
    <name evidence="9" type="ORF">Asppvi_009334</name>
</gene>
<evidence type="ECO:0000256" key="8">
    <source>
        <dbReference type="SAM" id="SignalP"/>
    </source>
</evidence>
<proteinExistence type="inferred from homology"/>
<keyword evidence="10" id="KW-1185">Reference proteome</keyword>
<dbReference type="InterPro" id="IPR050121">
    <property type="entry name" value="Cytochrome_P450_monoxygenase"/>
</dbReference>
<evidence type="ECO:0000313" key="10">
    <source>
        <dbReference type="Proteomes" id="UP001043456"/>
    </source>
</evidence>
<comment type="caution">
    <text evidence="9">The sequence shown here is derived from an EMBL/GenBank/DDBJ whole genome shotgun (WGS) entry which is preliminary data.</text>
</comment>
<dbReference type="InterPro" id="IPR036396">
    <property type="entry name" value="Cyt_P450_sf"/>
</dbReference>